<dbReference type="PROSITE" id="PS50977">
    <property type="entry name" value="HTH_TETR_2"/>
    <property type="match status" value="1"/>
</dbReference>
<evidence type="ECO:0000256" key="3">
    <source>
        <dbReference type="ARBA" id="ARBA00023163"/>
    </source>
</evidence>
<accession>A0A7X0TZ49</accession>
<dbReference type="SUPFAM" id="SSF46689">
    <property type="entry name" value="Homeodomain-like"/>
    <property type="match status" value="1"/>
</dbReference>
<evidence type="ECO:0000256" key="2">
    <source>
        <dbReference type="ARBA" id="ARBA00023125"/>
    </source>
</evidence>
<dbReference type="InterPro" id="IPR050109">
    <property type="entry name" value="HTH-type_TetR-like_transc_reg"/>
</dbReference>
<evidence type="ECO:0000256" key="4">
    <source>
        <dbReference type="PROSITE-ProRule" id="PRU00335"/>
    </source>
</evidence>
<dbReference type="InterPro" id="IPR009057">
    <property type="entry name" value="Homeodomain-like_sf"/>
</dbReference>
<dbReference type="InterPro" id="IPR041484">
    <property type="entry name" value="TetR_C_25"/>
</dbReference>
<feature type="DNA-binding region" description="H-T-H motif" evidence="4">
    <location>
        <begin position="32"/>
        <end position="51"/>
    </location>
</feature>
<dbReference type="Pfam" id="PF17933">
    <property type="entry name" value="TetR_C_25"/>
    <property type="match status" value="1"/>
</dbReference>
<keyword evidence="1" id="KW-0805">Transcription regulation</keyword>
<keyword evidence="7" id="KW-1185">Reference proteome</keyword>
<sequence length="215" mass="22731">MCSASQADLTAQAKIRDAAIAHFARDGFQKTGLRAVAATAGVSAALVIHHFGSKDRLRAVCDDHVLAALTRRGRAAGAAGLQGLAGEYLADPEEYHLHVRYMARAVEDDSPAGAAFVTTMVDETEAILRAGIADGSMRPSSDVRALAVLSVLTSLATLTMPPSLARALGHERFGPEVLRRLALPTIEVYTHGLYTDDAVLEAAANALSADRRQED</sequence>
<organism evidence="6 7">
    <name type="scientific">Nonomuraea rubra</name>
    <dbReference type="NCBI Taxonomy" id="46180"/>
    <lineage>
        <taxon>Bacteria</taxon>
        <taxon>Bacillati</taxon>
        <taxon>Actinomycetota</taxon>
        <taxon>Actinomycetes</taxon>
        <taxon>Streptosporangiales</taxon>
        <taxon>Streptosporangiaceae</taxon>
        <taxon>Nonomuraea</taxon>
    </lineage>
</organism>
<dbReference type="EMBL" id="JACHMI010000001">
    <property type="protein sequence ID" value="MBB6549118.1"/>
    <property type="molecule type" value="Genomic_DNA"/>
</dbReference>
<name>A0A7X0TZ49_9ACTN</name>
<dbReference type="Proteomes" id="UP000565579">
    <property type="component" value="Unassembled WGS sequence"/>
</dbReference>
<comment type="caution">
    <text evidence="6">The sequence shown here is derived from an EMBL/GenBank/DDBJ whole genome shotgun (WGS) entry which is preliminary data.</text>
</comment>
<feature type="domain" description="HTH tetR-type" evidence="5">
    <location>
        <begin position="9"/>
        <end position="69"/>
    </location>
</feature>
<dbReference type="InterPro" id="IPR036271">
    <property type="entry name" value="Tet_transcr_reg_TetR-rel_C_sf"/>
</dbReference>
<dbReference type="SUPFAM" id="SSF48498">
    <property type="entry name" value="Tetracyclin repressor-like, C-terminal domain"/>
    <property type="match status" value="1"/>
</dbReference>
<dbReference type="GO" id="GO:0003700">
    <property type="term" value="F:DNA-binding transcription factor activity"/>
    <property type="evidence" value="ECO:0007669"/>
    <property type="project" value="TreeGrafter"/>
</dbReference>
<gene>
    <name evidence="6" type="ORF">HD593_003913</name>
</gene>
<keyword evidence="2 4" id="KW-0238">DNA-binding</keyword>
<evidence type="ECO:0000313" key="6">
    <source>
        <dbReference type="EMBL" id="MBB6549118.1"/>
    </source>
</evidence>
<keyword evidence="3" id="KW-0804">Transcription</keyword>
<dbReference type="Gene3D" id="1.10.357.10">
    <property type="entry name" value="Tetracycline Repressor, domain 2"/>
    <property type="match status" value="1"/>
</dbReference>
<dbReference type="PANTHER" id="PTHR30055">
    <property type="entry name" value="HTH-TYPE TRANSCRIPTIONAL REGULATOR RUTR"/>
    <property type="match status" value="1"/>
</dbReference>
<dbReference type="PANTHER" id="PTHR30055:SF234">
    <property type="entry name" value="HTH-TYPE TRANSCRIPTIONAL REGULATOR BETI"/>
    <property type="match status" value="1"/>
</dbReference>
<evidence type="ECO:0000313" key="7">
    <source>
        <dbReference type="Proteomes" id="UP000565579"/>
    </source>
</evidence>
<dbReference type="GO" id="GO:0000976">
    <property type="term" value="F:transcription cis-regulatory region binding"/>
    <property type="evidence" value="ECO:0007669"/>
    <property type="project" value="TreeGrafter"/>
</dbReference>
<dbReference type="Pfam" id="PF00440">
    <property type="entry name" value="TetR_N"/>
    <property type="match status" value="1"/>
</dbReference>
<protein>
    <submittedName>
        <fullName evidence="6">AcrR family transcriptional regulator</fullName>
    </submittedName>
</protein>
<reference evidence="6 7" key="1">
    <citation type="submission" date="2020-08" db="EMBL/GenBank/DDBJ databases">
        <title>Sequencing the genomes of 1000 actinobacteria strains.</title>
        <authorList>
            <person name="Klenk H.-P."/>
        </authorList>
    </citation>
    <scope>NUCLEOTIDE SEQUENCE [LARGE SCALE GENOMIC DNA]</scope>
    <source>
        <strain evidence="6 7">DSM 43768</strain>
    </source>
</reference>
<evidence type="ECO:0000256" key="1">
    <source>
        <dbReference type="ARBA" id="ARBA00023015"/>
    </source>
</evidence>
<dbReference type="InterPro" id="IPR001647">
    <property type="entry name" value="HTH_TetR"/>
</dbReference>
<dbReference type="RefSeq" id="WP_185103500.1">
    <property type="nucleotide sequence ID" value="NZ_BAAAXY010000316.1"/>
</dbReference>
<dbReference type="AlphaFoldDB" id="A0A7X0TZ49"/>
<evidence type="ECO:0000259" key="5">
    <source>
        <dbReference type="PROSITE" id="PS50977"/>
    </source>
</evidence>
<proteinExistence type="predicted"/>